<sequence length="86" mass="8810">MQAIARSMFRGILYVGVWTLITLAGAAAGFWWSLSGVPEPAIGDGFGALLNSLLGLCLGGGFGLIVVGCLASALAARRRQRMADAG</sequence>
<protein>
    <submittedName>
        <fullName evidence="1">Uncharacterized protein</fullName>
    </submittedName>
</protein>
<evidence type="ECO:0000313" key="1">
    <source>
        <dbReference type="EMBL" id="MCY4745849.1"/>
    </source>
</evidence>
<name>A0ACC6CBX8_9BURK</name>
<dbReference type="EMBL" id="JAPPUY010000003">
    <property type="protein sequence ID" value="MCY4745849.1"/>
    <property type="molecule type" value="Genomic_DNA"/>
</dbReference>
<keyword evidence="2" id="KW-1185">Reference proteome</keyword>
<proteinExistence type="predicted"/>
<gene>
    <name evidence="1" type="ORF">NYO99_12770</name>
</gene>
<evidence type="ECO:0000313" key="2">
    <source>
        <dbReference type="Proteomes" id="UP001076464"/>
    </source>
</evidence>
<organism evidence="1 2">
    <name type="scientific">Roseateles hydrophilus</name>
    <dbReference type="NCBI Taxonomy" id="2975054"/>
    <lineage>
        <taxon>Bacteria</taxon>
        <taxon>Pseudomonadati</taxon>
        <taxon>Pseudomonadota</taxon>
        <taxon>Betaproteobacteria</taxon>
        <taxon>Burkholderiales</taxon>
        <taxon>Sphaerotilaceae</taxon>
        <taxon>Roseateles</taxon>
    </lineage>
</organism>
<dbReference type="Proteomes" id="UP001076464">
    <property type="component" value="Unassembled WGS sequence"/>
</dbReference>
<reference evidence="1" key="1">
    <citation type="submission" date="2022-08" db="EMBL/GenBank/DDBJ databases">
        <title>Genome sequencing of Pelomonas sp. UHG3.</title>
        <authorList>
            <person name="So Y."/>
        </authorList>
    </citation>
    <scope>NUCLEOTIDE SEQUENCE</scope>
    <source>
        <strain evidence="1">UHG3</strain>
    </source>
</reference>
<comment type="caution">
    <text evidence="1">The sequence shown here is derived from an EMBL/GenBank/DDBJ whole genome shotgun (WGS) entry which is preliminary data.</text>
</comment>
<accession>A0ACC6CBX8</accession>